<evidence type="ECO:0000313" key="1">
    <source>
        <dbReference type="EMBL" id="MFO7190997.1"/>
    </source>
</evidence>
<evidence type="ECO:0000313" key="2">
    <source>
        <dbReference type="Proteomes" id="UP000249324"/>
    </source>
</evidence>
<gene>
    <name evidence="1" type="ORF">DIU77_001980</name>
</gene>
<proteinExistence type="predicted"/>
<comment type="caution">
    <text evidence="1">The sequence shown here is derived from an EMBL/GenBank/DDBJ whole genome shotgun (WGS) entry which is preliminary data.</text>
</comment>
<name>A0ABD6FDC3_9PSEU</name>
<reference evidence="1 2" key="1">
    <citation type="journal article" date="2021" name="BMC Genomics">
        <title>Genome-resolved metagenome and metatranscriptome analyses of thermophilic composting reveal key bacterial players and their metabolic interactions.</title>
        <authorList>
            <person name="Braga L.P.P."/>
            <person name="Pereira R.V."/>
            <person name="Martins L.F."/>
            <person name="Moura L.M.S."/>
            <person name="Sanchez F.B."/>
            <person name="Patane J.S.L."/>
            <person name="da Silva A.M."/>
            <person name="Setubal J.C."/>
        </authorList>
    </citation>
    <scope>NUCLEOTIDE SEQUENCE [LARGE SCALE GENOMIC DNA]</scope>
    <source>
        <strain evidence="1">ZC4RG45</strain>
    </source>
</reference>
<protein>
    <submittedName>
        <fullName evidence="1">Uncharacterized protein</fullName>
    </submittedName>
</protein>
<organism evidence="1 2">
    <name type="scientific">Thermocrispum agreste</name>
    <dbReference type="NCBI Taxonomy" id="37925"/>
    <lineage>
        <taxon>Bacteria</taxon>
        <taxon>Bacillati</taxon>
        <taxon>Actinomycetota</taxon>
        <taxon>Actinomycetes</taxon>
        <taxon>Pseudonocardiales</taxon>
        <taxon>Pseudonocardiaceae</taxon>
        <taxon>Thermocrispum</taxon>
    </lineage>
</organism>
<dbReference type="Proteomes" id="UP000249324">
    <property type="component" value="Unassembled WGS sequence"/>
</dbReference>
<accession>A0ABD6FDC3</accession>
<dbReference type="AlphaFoldDB" id="A0ABD6FDC3"/>
<dbReference type="EMBL" id="QGUI02000011">
    <property type="protein sequence ID" value="MFO7190997.1"/>
    <property type="molecule type" value="Genomic_DNA"/>
</dbReference>
<sequence length="83" mass="8815">MEIFALARTRSHPRLGGIRMSGARLRSCVLPVNPVSVERDVPTAAQPVQPVPTGDIAVVAVKPAFIAPQVAVPLSRLHVKSLT</sequence>